<evidence type="ECO:0000256" key="2">
    <source>
        <dbReference type="ARBA" id="ARBA00022475"/>
    </source>
</evidence>
<dbReference type="GO" id="GO:0006784">
    <property type="term" value="P:heme A biosynthetic process"/>
    <property type="evidence" value="ECO:0007669"/>
    <property type="project" value="InterPro"/>
</dbReference>
<feature type="transmembrane region" description="Helical" evidence="12">
    <location>
        <begin position="135"/>
        <end position="153"/>
    </location>
</feature>
<protein>
    <submittedName>
        <fullName evidence="13">Cytochrome B</fullName>
    </submittedName>
</protein>
<keyword evidence="8" id="KW-0350">Heme biosynthesis</keyword>
<comment type="caution">
    <text evidence="13">The sequence shown here is derived from an EMBL/GenBank/DDBJ whole genome shotgun (WGS) entry which is preliminary data.</text>
</comment>
<reference evidence="13 14" key="1">
    <citation type="submission" date="2018-03" db="EMBL/GenBank/DDBJ databases">
        <title>Whole genome sequencing of Histamine producing bacteria.</title>
        <authorList>
            <person name="Butler K."/>
        </authorList>
    </citation>
    <scope>NUCLEOTIDE SEQUENCE [LARGE SCALE GENOMIC DNA]</scope>
    <source>
        <strain evidence="13 14">DSM 16190</strain>
    </source>
</reference>
<keyword evidence="5 12" id="KW-1133">Transmembrane helix</keyword>
<feature type="transmembrane region" description="Helical" evidence="12">
    <location>
        <begin position="316"/>
        <end position="335"/>
    </location>
</feature>
<feature type="transmembrane region" description="Helical" evidence="12">
    <location>
        <begin position="9"/>
        <end position="29"/>
    </location>
</feature>
<feature type="transmembrane region" description="Helical" evidence="12">
    <location>
        <begin position="254"/>
        <end position="275"/>
    </location>
</feature>
<gene>
    <name evidence="13" type="ORF">C9I89_11645</name>
</gene>
<evidence type="ECO:0000313" key="13">
    <source>
        <dbReference type="EMBL" id="PSW04954.1"/>
    </source>
</evidence>
<dbReference type="AlphaFoldDB" id="A0A2T3MYA7"/>
<dbReference type="InterPro" id="IPR003780">
    <property type="entry name" value="COX15/CtaA_fam"/>
</dbReference>
<evidence type="ECO:0000256" key="6">
    <source>
        <dbReference type="ARBA" id="ARBA00023002"/>
    </source>
</evidence>
<dbReference type="GO" id="GO:0046872">
    <property type="term" value="F:metal ion binding"/>
    <property type="evidence" value="ECO:0007669"/>
    <property type="project" value="UniProtKB-KW"/>
</dbReference>
<keyword evidence="14" id="KW-1185">Reference proteome</keyword>
<name>A0A2T3MYA7_9GAMM</name>
<evidence type="ECO:0000256" key="3">
    <source>
        <dbReference type="ARBA" id="ARBA00022692"/>
    </source>
</evidence>
<proteinExistence type="predicted"/>
<evidence type="ECO:0000256" key="11">
    <source>
        <dbReference type="ARBA" id="ARBA00023444"/>
    </source>
</evidence>
<keyword evidence="2" id="KW-1003">Cell membrane</keyword>
<evidence type="ECO:0000256" key="9">
    <source>
        <dbReference type="ARBA" id="ARBA00023136"/>
    </source>
</evidence>
<evidence type="ECO:0000256" key="7">
    <source>
        <dbReference type="ARBA" id="ARBA00023004"/>
    </source>
</evidence>
<evidence type="ECO:0000256" key="8">
    <source>
        <dbReference type="ARBA" id="ARBA00023133"/>
    </source>
</evidence>
<dbReference type="PANTHER" id="PTHR35457:SF1">
    <property type="entry name" value="HEME A SYNTHASE"/>
    <property type="match status" value="1"/>
</dbReference>
<organism evidence="13 14">
    <name type="scientific">Photobacterium lipolyticum</name>
    <dbReference type="NCBI Taxonomy" id="266810"/>
    <lineage>
        <taxon>Bacteria</taxon>
        <taxon>Pseudomonadati</taxon>
        <taxon>Pseudomonadota</taxon>
        <taxon>Gammaproteobacteria</taxon>
        <taxon>Vibrionales</taxon>
        <taxon>Vibrionaceae</taxon>
        <taxon>Photobacterium</taxon>
    </lineage>
</organism>
<sequence>MSLFSFKHLIYLTFVLSLCVIALGAYTRLTEAGLGCPDWPGCYGFISVPQGSEQQLLAQQAFPDIPVEVSKAWNEMVHRYFAGSLGLLILVINIIAWRRPATPKRLPALLLVTVIFQALLGMWTVTLVLMPVVVMGHLLGGFTTASLLLLLALRIRQREIQPSLPKASLSRHSFSPPQSLQIMGLVALLVVAGQIALGGWTAANYAAVACTQLPICEVDWQQHFDVSAFEPIQPEHDSYQYGVLNYHQRVSIHVAHRIGAMVTTTVLVLLMWRLWRQSVPRRYGLGLGIALALQLCLGITNVVASLPLLVAVGHNLVGVILLLMLVATNYHLYCWRDVQRYTDKMAPEGRSHG</sequence>
<comment type="pathway">
    <text evidence="11">Porphyrin-containing compound metabolism.</text>
</comment>
<feature type="transmembrane region" description="Helical" evidence="12">
    <location>
        <begin position="77"/>
        <end position="96"/>
    </location>
</feature>
<keyword evidence="10" id="KW-1015">Disulfide bond</keyword>
<evidence type="ECO:0000256" key="12">
    <source>
        <dbReference type="SAM" id="Phobius"/>
    </source>
</evidence>
<keyword evidence="6" id="KW-0560">Oxidoreductase</keyword>
<keyword evidence="3 12" id="KW-0812">Transmembrane</keyword>
<keyword evidence="7" id="KW-0408">Iron</keyword>
<feature type="transmembrane region" description="Helical" evidence="12">
    <location>
        <begin position="180"/>
        <end position="203"/>
    </location>
</feature>
<evidence type="ECO:0000256" key="5">
    <source>
        <dbReference type="ARBA" id="ARBA00022989"/>
    </source>
</evidence>
<dbReference type="RefSeq" id="WP_107283535.1">
    <property type="nucleotide sequence ID" value="NZ_PYMC01000007.1"/>
</dbReference>
<dbReference type="Pfam" id="PF02628">
    <property type="entry name" value="COX15-CtaA"/>
    <property type="match status" value="1"/>
</dbReference>
<dbReference type="PANTHER" id="PTHR35457">
    <property type="entry name" value="HEME A SYNTHASE"/>
    <property type="match status" value="1"/>
</dbReference>
<feature type="transmembrane region" description="Helical" evidence="12">
    <location>
        <begin position="287"/>
        <end position="310"/>
    </location>
</feature>
<comment type="subcellular location">
    <subcellularLocation>
        <location evidence="1">Membrane</location>
        <topology evidence="1">Multi-pass membrane protein</topology>
    </subcellularLocation>
</comment>
<evidence type="ECO:0000256" key="1">
    <source>
        <dbReference type="ARBA" id="ARBA00004141"/>
    </source>
</evidence>
<dbReference type="GO" id="GO:0016020">
    <property type="term" value="C:membrane"/>
    <property type="evidence" value="ECO:0007669"/>
    <property type="project" value="UniProtKB-SubCell"/>
</dbReference>
<evidence type="ECO:0000256" key="10">
    <source>
        <dbReference type="ARBA" id="ARBA00023157"/>
    </source>
</evidence>
<dbReference type="GO" id="GO:0016491">
    <property type="term" value="F:oxidoreductase activity"/>
    <property type="evidence" value="ECO:0007669"/>
    <property type="project" value="UniProtKB-KW"/>
</dbReference>
<evidence type="ECO:0000256" key="4">
    <source>
        <dbReference type="ARBA" id="ARBA00022723"/>
    </source>
</evidence>
<evidence type="ECO:0000313" key="14">
    <source>
        <dbReference type="Proteomes" id="UP000240904"/>
    </source>
</evidence>
<keyword evidence="4" id="KW-0479">Metal-binding</keyword>
<feature type="transmembrane region" description="Helical" evidence="12">
    <location>
        <begin position="108"/>
        <end position="129"/>
    </location>
</feature>
<dbReference type="OrthoDB" id="1447144at2"/>
<dbReference type="InterPro" id="IPR050450">
    <property type="entry name" value="COX15/CtaA_HemeA_synthase"/>
</dbReference>
<accession>A0A2T3MYA7</accession>
<dbReference type="Proteomes" id="UP000240904">
    <property type="component" value="Unassembled WGS sequence"/>
</dbReference>
<keyword evidence="9 12" id="KW-0472">Membrane</keyword>
<dbReference type="EMBL" id="PYMC01000007">
    <property type="protein sequence ID" value="PSW04954.1"/>
    <property type="molecule type" value="Genomic_DNA"/>
</dbReference>